<name>A0A176WK68_MARPO</name>
<gene>
    <name evidence="1" type="ORF">AXG93_2139s1000</name>
</gene>
<sequence length="264" mass="29515">MAAAQNESLELANANASHGIWEHFTKTLHKINTAHYGAICNGWAAKGLKAVTLILDSWTNVKREQLLGFTVATANRNVFALYVVDVTRDRKIGDLLAIEILKATTELQEKFDAKALQVLVWFTSQSVPSARLQEKLVAVEGKTMALILLAITRWGSHLKSISRLLQIACGKFFKAKTQTVEVQRAMKLLMLEPKAELVASVGNSTASKRKAEAVLDIIKELSFWKMLHQFGEYKTHKGDFSLVNAYACEEYSMGFWEVMQDVKP</sequence>
<evidence type="ECO:0000313" key="1">
    <source>
        <dbReference type="EMBL" id="OAE33547.1"/>
    </source>
</evidence>
<evidence type="ECO:0008006" key="3">
    <source>
        <dbReference type="Google" id="ProtNLM"/>
    </source>
</evidence>
<dbReference type="InterPro" id="IPR012337">
    <property type="entry name" value="RNaseH-like_sf"/>
</dbReference>
<dbReference type="Proteomes" id="UP000077202">
    <property type="component" value="Unassembled WGS sequence"/>
</dbReference>
<protein>
    <recommendedName>
        <fullName evidence="3">DUF659 domain-containing protein</fullName>
    </recommendedName>
</protein>
<reference evidence="1" key="1">
    <citation type="submission" date="2016-03" db="EMBL/GenBank/DDBJ databases">
        <title>Mechanisms controlling the formation of the plant cell surface in tip-growing cells are functionally conserved among land plants.</title>
        <authorList>
            <person name="Honkanen S."/>
            <person name="Jones V.A."/>
            <person name="Morieri G."/>
            <person name="Champion C."/>
            <person name="Hetherington A.J."/>
            <person name="Kelly S."/>
            <person name="Saint-Marcoux D."/>
            <person name="Proust H."/>
            <person name="Prescott H."/>
            <person name="Dolan L."/>
        </authorList>
    </citation>
    <scope>NUCLEOTIDE SEQUENCE [LARGE SCALE GENOMIC DNA]</scope>
    <source>
        <tissue evidence="1">Whole gametophyte</tissue>
    </source>
</reference>
<accession>A0A176WK68</accession>
<organism evidence="1 2">
    <name type="scientific">Marchantia polymorpha subsp. ruderalis</name>
    <dbReference type="NCBI Taxonomy" id="1480154"/>
    <lineage>
        <taxon>Eukaryota</taxon>
        <taxon>Viridiplantae</taxon>
        <taxon>Streptophyta</taxon>
        <taxon>Embryophyta</taxon>
        <taxon>Marchantiophyta</taxon>
        <taxon>Marchantiopsida</taxon>
        <taxon>Marchantiidae</taxon>
        <taxon>Marchantiales</taxon>
        <taxon>Marchantiaceae</taxon>
        <taxon>Marchantia</taxon>
    </lineage>
</organism>
<proteinExistence type="predicted"/>
<dbReference type="AlphaFoldDB" id="A0A176WK68"/>
<evidence type="ECO:0000313" key="2">
    <source>
        <dbReference type="Proteomes" id="UP000077202"/>
    </source>
</evidence>
<comment type="caution">
    <text evidence="1">The sequence shown here is derived from an EMBL/GenBank/DDBJ whole genome shotgun (WGS) entry which is preliminary data.</text>
</comment>
<dbReference type="SUPFAM" id="SSF53098">
    <property type="entry name" value="Ribonuclease H-like"/>
    <property type="match status" value="1"/>
</dbReference>
<dbReference type="EMBL" id="LVLJ01000630">
    <property type="protein sequence ID" value="OAE33547.1"/>
    <property type="molecule type" value="Genomic_DNA"/>
</dbReference>
<keyword evidence="2" id="KW-1185">Reference proteome</keyword>